<organism evidence="1 2">
    <name type="scientific">Mobiluncus mulieris</name>
    <dbReference type="NCBI Taxonomy" id="2052"/>
    <lineage>
        <taxon>Bacteria</taxon>
        <taxon>Bacillati</taxon>
        <taxon>Actinomycetota</taxon>
        <taxon>Actinomycetes</taxon>
        <taxon>Actinomycetales</taxon>
        <taxon>Actinomycetaceae</taxon>
        <taxon>Mobiluncus</taxon>
    </lineage>
</organism>
<dbReference type="AlphaFoldDB" id="A0A7Y0U3V7"/>
<name>A0A7Y0U3V7_9ACTO</name>
<dbReference type="Proteomes" id="UP000578252">
    <property type="component" value="Unassembled WGS sequence"/>
</dbReference>
<evidence type="ECO:0000313" key="2">
    <source>
        <dbReference type="Proteomes" id="UP000578252"/>
    </source>
</evidence>
<gene>
    <name evidence="1" type="ORF">HHJ78_10780</name>
</gene>
<dbReference type="RefSeq" id="WP_169772468.1">
    <property type="nucleotide sequence ID" value="NZ_JABCUR010000014.1"/>
</dbReference>
<comment type="caution">
    <text evidence="1">The sequence shown here is derived from an EMBL/GenBank/DDBJ whole genome shotgun (WGS) entry which is preliminary data.</text>
</comment>
<protein>
    <submittedName>
        <fullName evidence="1">Uncharacterized protein</fullName>
    </submittedName>
</protein>
<sequence length="244" mass="27347">MNTNKFIKAILIVTANNLPEEYAPIADAMLAADTENWSKDQAGDILDLAEEIRDRIIKTETEEAAEGLIDELEIFRAKGFVQAKYINGGDQWQQILRAITNCNAVHDGEYDGNLIFLLENLSLEDVTTGEYVEEFEELLLRDFRWTVDIGRISRKYKLHNGTAEEVQELQEKAAEIKASVDAKIAGGKAVWRKLNGGWVIYGKNLVEGTNVVVEKKSGEKKTVGVLEIVKSDGDCAWATTRKPW</sequence>
<dbReference type="EMBL" id="JABCUR010000014">
    <property type="protein sequence ID" value="NMW65968.1"/>
    <property type="molecule type" value="Genomic_DNA"/>
</dbReference>
<evidence type="ECO:0000313" key="1">
    <source>
        <dbReference type="EMBL" id="NMW65968.1"/>
    </source>
</evidence>
<proteinExistence type="predicted"/>
<accession>A0A7Y0U3V7</accession>
<reference evidence="1 2" key="1">
    <citation type="submission" date="2020-04" db="EMBL/GenBank/DDBJ databases">
        <title>Antimicrobial susceptibility and clonality of vaginal-derived multi-drug resistant Mobiluncus isolates in China.</title>
        <authorList>
            <person name="Zhang X."/>
        </authorList>
    </citation>
    <scope>NUCLEOTIDE SEQUENCE [LARGE SCALE GENOMIC DNA]</scope>
    <source>
        <strain evidence="1 2">13</strain>
    </source>
</reference>